<dbReference type="OrthoDB" id="536372at2759"/>
<evidence type="ECO:0000313" key="1">
    <source>
        <dbReference type="EMBL" id="RWS27475.1"/>
    </source>
</evidence>
<comment type="caution">
    <text evidence="1">The sequence shown here is derived from an EMBL/GenBank/DDBJ whole genome shotgun (WGS) entry which is preliminary data.</text>
</comment>
<keyword evidence="2" id="KW-1185">Reference proteome</keyword>
<dbReference type="GO" id="GO:0016020">
    <property type="term" value="C:membrane"/>
    <property type="evidence" value="ECO:0007669"/>
    <property type="project" value="TreeGrafter"/>
</dbReference>
<dbReference type="VEuPathDB" id="VectorBase:LDEU004567"/>
<gene>
    <name evidence="1" type="ORF">B4U80_02365</name>
</gene>
<feature type="non-terminal residue" evidence="1">
    <location>
        <position position="77"/>
    </location>
</feature>
<reference evidence="1 2" key="1">
    <citation type="journal article" date="2018" name="Gigascience">
        <title>Genomes of trombidid mites reveal novel predicted allergens and laterally-transferred genes associated with secondary metabolism.</title>
        <authorList>
            <person name="Dong X."/>
            <person name="Chaisiri K."/>
            <person name="Xia D."/>
            <person name="Armstrong S.D."/>
            <person name="Fang Y."/>
            <person name="Donnelly M.J."/>
            <person name="Kadowaki T."/>
            <person name="McGarry J.W."/>
            <person name="Darby A.C."/>
            <person name="Makepeace B.L."/>
        </authorList>
    </citation>
    <scope>NUCLEOTIDE SEQUENCE [LARGE SCALE GENOMIC DNA]</scope>
    <source>
        <strain evidence="1">UoL-UT</strain>
    </source>
</reference>
<evidence type="ECO:0000313" key="2">
    <source>
        <dbReference type="Proteomes" id="UP000288716"/>
    </source>
</evidence>
<dbReference type="GO" id="GO:0001764">
    <property type="term" value="P:neuron migration"/>
    <property type="evidence" value="ECO:0007669"/>
    <property type="project" value="TreeGrafter"/>
</dbReference>
<proteinExistence type="predicted"/>
<dbReference type="AlphaFoldDB" id="A0A443SJ12"/>
<dbReference type="PANTHER" id="PTHR46182">
    <property type="entry name" value="FI19480P1"/>
    <property type="match status" value="1"/>
</dbReference>
<dbReference type="Proteomes" id="UP000288716">
    <property type="component" value="Unassembled WGS sequence"/>
</dbReference>
<accession>A0A443SJ12</accession>
<dbReference type="GO" id="GO:0031410">
    <property type="term" value="C:cytoplasmic vesicle"/>
    <property type="evidence" value="ECO:0007669"/>
    <property type="project" value="TreeGrafter"/>
</dbReference>
<dbReference type="EMBL" id="NCKV01001989">
    <property type="protein sequence ID" value="RWS27475.1"/>
    <property type="molecule type" value="Genomic_DNA"/>
</dbReference>
<name>A0A443SJ12_9ACAR</name>
<dbReference type="InterPro" id="IPR029865">
    <property type="entry name" value="KIAA0319-like"/>
</dbReference>
<protein>
    <submittedName>
        <fullName evidence="1">Dyslexia-associated-like protein</fullName>
    </submittedName>
</protein>
<dbReference type="Gene3D" id="2.10.25.10">
    <property type="entry name" value="Laminin"/>
    <property type="match status" value="1"/>
</dbReference>
<dbReference type="PANTHER" id="PTHR46182:SF2">
    <property type="entry name" value="FI19480P1"/>
    <property type="match status" value="1"/>
</dbReference>
<dbReference type="STRING" id="299467.A0A443SJ12"/>
<organism evidence="1 2">
    <name type="scientific">Leptotrombidium deliense</name>
    <dbReference type="NCBI Taxonomy" id="299467"/>
    <lineage>
        <taxon>Eukaryota</taxon>
        <taxon>Metazoa</taxon>
        <taxon>Ecdysozoa</taxon>
        <taxon>Arthropoda</taxon>
        <taxon>Chelicerata</taxon>
        <taxon>Arachnida</taxon>
        <taxon>Acari</taxon>
        <taxon>Acariformes</taxon>
        <taxon>Trombidiformes</taxon>
        <taxon>Prostigmata</taxon>
        <taxon>Anystina</taxon>
        <taxon>Parasitengona</taxon>
        <taxon>Trombiculoidea</taxon>
        <taxon>Trombiculidae</taxon>
        <taxon>Leptotrombidium</taxon>
    </lineage>
</organism>
<sequence length="77" mass="8762">MSGKLVSGTEVVQKLKFRLKSDPNLINPEILNLETVICQNNCSSHGSCDQLTKRCVCEAFWMEDIFRVYFGDKESNC</sequence>